<gene>
    <name evidence="11" type="ORF">RIF29_00468</name>
</gene>
<comment type="similarity">
    <text evidence="2 9">Belongs to the glycosyl hydrolase 28 family.</text>
</comment>
<keyword evidence="4" id="KW-0964">Secreted</keyword>
<dbReference type="GO" id="GO:0005975">
    <property type="term" value="P:carbohydrate metabolic process"/>
    <property type="evidence" value="ECO:0007669"/>
    <property type="project" value="InterPro"/>
</dbReference>
<keyword evidence="3" id="KW-0134">Cell wall</keyword>
<keyword evidence="7" id="KW-0961">Cell wall biogenesis/degradation</keyword>
<evidence type="ECO:0000256" key="1">
    <source>
        <dbReference type="ARBA" id="ARBA00004191"/>
    </source>
</evidence>
<evidence type="ECO:0000256" key="3">
    <source>
        <dbReference type="ARBA" id="ARBA00022512"/>
    </source>
</evidence>
<organism evidence="11 12">
    <name type="scientific">Crotalaria pallida</name>
    <name type="common">Smooth rattlebox</name>
    <name type="synonym">Crotalaria striata</name>
    <dbReference type="NCBI Taxonomy" id="3830"/>
    <lineage>
        <taxon>Eukaryota</taxon>
        <taxon>Viridiplantae</taxon>
        <taxon>Streptophyta</taxon>
        <taxon>Embryophyta</taxon>
        <taxon>Tracheophyta</taxon>
        <taxon>Spermatophyta</taxon>
        <taxon>Magnoliopsida</taxon>
        <taxon>eudicotyledons</taxon>
        <taxon>Gunneridae</taxon>
        <taxon>Pentapetalae</taxon>
        <taxon>rosids</taxon>
        <taxon>fabids</taxon>
        <taxon>Fabales</taxon>
        <taxon>Fabaceae</taxon>
        <taxon>Papilionoideae</taxon>
        <taxon>50 kb inversion clade</taxon>
        <taxon>genistoids sensu lato</taxon>
        <taxon>core genistoids</taxon>
        <taxon>Crotalarieae</taxon>
        <taxon>Crotalaria</taxon>
    </lineage>
</organism>
<dbReference type="SUPFAM" id="SSF51126">
    <property type="entry name" value="Pectin lyase-like"/>
    <property type="match status" value="1"/>
</dbReference>
<dbReference type="PANTHER" id="PTHR31375">
    <property type="match status" value="1"/>
</dbReference>
<sequence>MQGWQIACVLILGFFSPCLCLRWNVETKNTFYNVMDYGAHGNGKFDDSRAFLRAWHDTCGAEGTTTLIIPKGKVFMVTSLELKGPCEATRVRIQVQGEIVAPTMDEWVGDRSHWIIISYVNSLTIDGGGHIEGHGSLWWQKCRSCPRPGLLFFHACNDLSVSYLSLTNSPGYHMAINGCERARFFHINVHAPADSPNTDGFDISSSNNIVIEDSTIGTGDDCIAINGGCSYINATGIACGPGHGISIGSLGKNKGHETVEEIYVRNCTFDRTKNGARIKTWEGGSGYARKITYEHITLIEADNPIVIDQHYSALHLMANQGVRVSDVTYRGFHGTSANDNAINLDCSSTGCFNLLLDQINIISSKPGKKTHASCNNAHGRVENVNPNVSCIL</sequence>
<dbReference type="InterPro" id="IPR006626">
    <property type="entry name" value="PbH1"/>
</dbReference>
<feature type="active site" evidence="8">
    <location>
        <position position="243"/>
    </location>
</feature>
<keyword evidence="6 9" id="KW-0326">Glycosidase</keyword>
<comment type="caution">
    <text evidence="11">The sequence shown here is derived from an EMBL/GenBank/DDBJ whole genome shotgun (WGS) entry which is preliminary data.</text>
</comment>
<dbReference type="Pfam" id="PF00295">
    <property type="entry name" value="Glyco_hydro_28"/>
    <property type="match status" value="1"/>
</dbReference>
<dbReference type="GO" id="GO:0071555">
    <property type="term" value="P:cell wall organization"/>
    <property type="evidence" value="ECO:0007669"/>
    <property type="project" value="UniProtKB-KW"/>
</dbReference>
<dbReference type="InterPro" id="IPR000743">
    <property type="entry name" value="Glyco_hydro_28"/>
</dbReference>
<comment type="subcellular location">
    <subcellularLocation>
        <location evidence="1">Secreted</location>
        <location evidence="1">Cell wall</location>
    </subcellularLocation>
</comment>
<dbReference type="AlphaFoldDB" id="A0AAN9P6L3"/>
<evidence type="ECO:0000256" key="6">
    <source>
        <dbReference type="ARBA" id="ARBA00023295"/>
    </source>
</evidence>
<dbReference type="SMART" id="SM00710">
    <property type="entry name" value="PbH1"/>
    <property type="match status" value="5"/>
</dbReference>
<dbReference type="Gene3D" id="2.160.20.10">
    <property type="entry name" value="Single-stranded right-handed beta-helix, Pectin lyase-like"/>
    <property type="match status" value="1"/>
</dbReference>
<dbReference type="InterPro" id="IPR011050">
    <property type="entry name" value="Pectin_lyase_fold/virulence"/>
</dbReference>
<keyword evidence="10" id="KW-0732">Signal</keyword>
<evidence type="ECO:0000313" key="12">
    <source>
        <dbReference type="Proteomes" id="UP001372338"/>
    </source>
</evidence>
<evidence type="ECO:0000256" key="9">
    <source>
        <dbReference type="RuleBase" id="RU361169"/>
    </source>
</evidence>
<keyword evidence="5 9" id="KW-0378">Hydrolase</keyword>
<evidence type="ECO:0008006" key="13">
    <source>
        <dbReference type="Google" id="ProtNLM"/>
    </source>
</evidence>
<name>A0AAN9P6L3_CROPI</name>
<evidence type="ECO:0000256" key="2">
    <source>
        <dbReference type="ARBA" id="ARBA00008834"/>
    </source>
</evidence>
<dbReference type="GO" id="GO:0004650">
    <property type="term" value="F:polygalacturonase activity"/>
    <property type="evidence" value="ECO:0007669"/>
    <property type="project" value="InterPro"/>
</dbReference>
<evidence type="ECO:0000256" key="4">
    <source>
        <dbReference type="ARBA" id="ARBA00022525"/>
    </source>
</evidence>
<evidence type="ECO:0000256" key="7">
    <source>
        <dbReference type="ARBA" id="ARBA00023316"/>
    </source>
</evidence>
<dbReference type="InterPro" id="IPR012334">
    <property type="entry name" value="Pectin_lyas_fold"/>
</dbReference>
<reference evidence="11 12" key="1">
    <citation type="submission" date="2024-01" db="EMBL/GenBank/DDBJ databases">
        <title>The genomes of 5 underutilized Papilionoideae crops provide insights into root nodulation and disease resistanc.</title>
        <authorList>
            <person name="Yuan L."/>
        </authorList>
    </citation>
    <scope>NUCLEOTIDE SEQUENCE [LARGE SCALE GENOMIC DNA]</scope>
    <source>
        <strain evidence="11">ZHUSHIDOU_FW_LH</strain>
        <tissue evidence="11">Leaf</tissue>
    </source>
</reference>
<dbReference type="EMBL" id="JAYWIO010000001">
    <property type="protein sequence ID" value="KAK7287270.1"/>
    <property type="molecule type" value="Genomic_DNA"/>
</dbReference>
<accession>A0AAN9P6L3</accession>
<protein>
    <recommendedName>
        <fullName evidence="13">Polygalacturonase At3g15720</fullName>
    </recommendedName>
</protein>
<evidence type="ECO:0000256" key="10">
    <source>
        <dbReference type="SAM" id="SignalP"/>
    </source>
</evidence>
<evidence type="ECO:0000313" key="11">
    <source>
        <dbReference type="EMBL" id="KAK7287270.1"/>
    </source>
</evidence>
<feature type="signal peptide" evidence="10">
    <location>
        <begin position="1"/>
        <end position="20"/>
    </location>
</feature>
<keyword evidence="12" id="KW-1185">Reference proteome</keyword>
<dbReference type="Proteomes" id="UP001372338">
    <property type="component" value="Unassembled WGS sequence"/>
</dbReference>
<dbReference type="PROSITE" id="PS00502">
    <property type="entry name" value="POLYGALACTURONASE"/>
    <property type="match status" value="1"/>
</dbReference>
<evidence type="ECO:0000256" key="5">
    <source>
        <dbReference type="ARBA" id="ARBA00022801"/>
    </source>
</evidence>
<feature type="chain" id="PRO_5042961854" description="Polygalacturonase At3g15720" evidence="10">
    <location>
        <begin position="21"/>
        <end position="392"/>
    </location>
</feature>
<proteinExistence type="inferred from homology"/>
<evidence type="ECO:0000256" key="8">
    <source>
        <dbReference type="PROSITE-ProRule" id="PRU10052"/>
    </source>
</evidence>